<dbReference type="PANTHER" id="PTHR43943:SF2">
    <property type="entry name" value="DEHYDROGENASE_REDUCTASE 4"/>
    <property type="match status" value="1"/>
</dbReference>
<dbReference type="HOGENOM" id="CLU_010194_1_0_11"/>
<keyword evidence="4" id="KW-1185">Reference proteome</keyword>
<dbReference type="eggNOG" id="COG1028">
    <property type="taxonomic scope" value="Bacteria"/>
</dbReference>
<dbReference type="NCBIfam" id="NF005559">
    <property type="entry name" value="PRK07231.1"/>
    <property type="match status" value="1"/>
</dbReference>
<organism evidence="3 4">
    <name type="scientific">Conexibacter woesei (strain DSM 14684 / CCUG 47730 / CIP 108061 / JCM 11494 / NBRC 100937 / ID131577)</name>
    <dbReference type="NCBI Taxonomy" id="469383"/>
    <lineage>
        <taxon>Bacteria</taxon>
        <taxon>Bacillati</taxon>
        <taxon>Actinomycetota</taxon>
        <taxon>Thermoleophilia</taxon>
        <taxon>Solirubrobacterales</taxon>
        <taxon>Conexibacteraceae</taxon>
        <taxon>Conexibacter</taxon>
    </lineage>
</organism>
<comment type="similarity">
    <text evidence="1">Belongs to the short-chain dehydrogenases/reductases (SDR) family.</text>
</comment>
<evidence type="ECO:0000256" key="1">
    <source>
        <dbReference type="ARBA" id="ARBA00006484"/>
    </source>
</evidence>
<gene>
    <name evidence="3" type="ordered locus">Cwoe_0668</name>
</gene>
<keyword evidence="2" id="KW-0560">Oxidoreductase</keyword>
<reference evidence="3 4" key="1">
    <citation type="journal article" date="2010" name="Stand. Genomic Sci.">
        <title>Complete genome sequence of Conexibacter woesei type strain (ID131577).</title>
        <authorList>
            <person name="Pukall R."/>
            <person name="Lapidus A."/>
            <person name="Glavina Del Rio T."/>
            <person name="Copeland A."/>
            <person name="Tice H."/>
            <person name="Cheng J.-F."/>
            <person name="Lucas S."/>
            <person name="Chen F."/>
            <person name="Nolan M."/>
            <person name="Bruce D."/>
            <person name="Goodwin L."/>
            <person name="Pitluck S."/>
            <person name="Mavromatis K."/>
            <person name="Ivanova N."/>
            <person name="Ovchinnikova G."/>
            <person name="Pati A."/>
            <person name="Chen A."/>
            <person name="Palaniappan K."/>
            <person name="Land M."/>
            <person name="Hauser L."/>
            <person name="Chang Y.-J."/>
            <person name="Jeffries C.D."/>
            <person name="Chain P."/>
            <person name="Meincke L."/>
            <person name="Sims D."/>
            <person name="Brettin T."/>
            <person name="Detter J.C."/>
            <person name="Rohde M."/>
            <person name="Goeker M."/>
            <person name="Bristow J."/>
            <person name="Eisen J.A."/>
            <person name="Markowitz V."/>
            <person name="Kyrpides N.C."/>
            <person name="Klenk H.-P."/>
            <person name="Hugenholtz P."/>
        </authorList>
    </citation>
    <scope>NUCLEOTIDE SEQUENCE [LARGE SCALE GENOMIC DNA]</scope>
    <source>
        <strain evidence="4">DSM 14684 / CIP 108061 / JCM 11494 / NBRC 100937 / ID131577</strain>
    </source>
</reference>
<accession>D3F9D6</accession>
<dbReference type="InterPro" id="IPR002347">
    <property type="entry name" value="SDR_fam"/>
</dbReference>
<evidence type="ECO:0000313" key="4">
    <source>
        <dbReference type="Proteomes" id="UP000008229"/>
    </source>
</evidence>
<name>D3F9D6_CONWI</name>
<dbReference type="Gene3D" id="3.40.50.720">
    <property type="entry name" value="NAD(P)-binding Rossmann-like Domain"/>
    <property type="match status" value="1"/>
</dbReference>
<dbReference type="InterPro" id="IPR036291">
    <property type="entry name" value="NAD(P)-bd_dom_sf"/>
</dbReference>
<dbReference type="FunFam" id="3.40.50.720:FF:000084">
    <property type="entry name" value="Short-chain dehydrogenase reductase"/>
    <property type="match status" value="1"/>
</dbReference>
<dbReference type="Proteomes" id="UP000008229">
    <property type="component" value="Chromosome"/>
</dbReference>
<dbReference type="GO" id="GO:0016491">
    <property type="term" value="F:oxidoreductase activity"/>
    <property type="evidence" value="ECO:0007669"/>
    <property type="project" value="UniProtKB-KW"/>
</dbReference>
<dbReference type="SUPFAM" id="SSF51735">
    <property type="entry name" value="NAD(P)-binding Rossmann-fold domains"/>
    <property type="match status" value="1"/>
</dbReference>
<protein>
    <submittedName>
        <fullName evidence="3">Short-chain dehydrogenase/reductase SDR</fullName>
    </submittedName>
</protein>
<proteinExistence type="inferred from homology"/>
<dbReference type="STRING" id="469383.Cwoe_0668"/>
<dbReference type="PRINTS" id="PR00081">
    <property type="entry name" value="GDHRDH"/>
</dbReference>
<dbReference type="EMBL" id="CP001854">
    <property type="protein sequence ID" value="ADB49103.1"/>
    <property type="molecule type" value="Genomic_DNA"/>
</dbReference>
<dbReference type="PRINTS" id="PR00080">
    <property type="entry name" value="SDRFAMILY"/>
</dbReference>
<dbReference type="PANTHER" id="PTHR43943">
    <property type="entry name" value="DEHYDROGENASE/REDUCTASE (SDR FAMILY) MEMBER 4"/>
    <property type="match status" value="1"/>
</dbReference>
<dbReference type="RefSeq" id="WP_012932156.1">
    <property type="nucleotide sequence ID" value="NC_013739.1"/>
</dbReference>
<dbReference type="AlphaFoldDB" id="D3F9D6"/>
<evidence type="ECO:0000313" key="3">
    <source>
        <dbReference type="EMBL" id="ADB49103.1"/>
    </source>
</evidence>
<dbReference type="OrthoDB" id="9808187at2"/>
<sequence length="276" mass="28804" precursor="true">MSTTVPRRLEGRVAIVTGAGGGIGGAVAARLAAEGASVVLDDIREERVTAAAEAIRADGGAAIGVVADVSRKDEVDGLFDRAIEEFGSVDILVNNAGRLDTARHFLEVDEEHWDNVQRSNQKSMYLCDFRAAHEMARRGGGAIIHTSSGGATRAHRGNVQYDAAKGAIEAMTRALALDLAPYGIRVNAVAPGAIDIAPPGAMSDEEKSERGAAIPLGRMGVPQDLGGAYAFLASEDAAYVTGQVLVVDGGQIAQLRSPQVEIFAMERYPAIEPIGA</sequence>
<reference evidence="4" key="2">
    <citation type="submission" date="2010-01" db="EMBL/GenBank/DDBJ databases">
        <title>The complete genome of Conexibacter woesei DSM 14684.</title>
        <authorList>
            <consortium name="US DOE Joint Genome Institute (JGI-PGF)"/>
            <person name="Lucas S."/>
            <person name="Copeland A."/>
            <person name="Lapidus A."/>
            <person name="Glavina del Rio T."/>
            <person name="Dalin E."/>
            <person name="Tice H."/>
            <person name="Bruce D."/>
            <person name="Goodwin L."/>
            <person name="Pitluck S."/>
            <person name="Kyrpides N."/>
            <person name="Mavromatis K."/>
            <person name="Ivanova N."/>
            <person name="Mikhailova N."/>
            <person name="Chertkov O."/>
            <person name="Brettin T."/>
            <person name="Detter J.C."/>
            <person name="Han C."/>
            <person name="Larimer F."/>
            <person name="Land M."/>
            <person name="Hauser L."/>
            <person name="Markowitz V."/>
            <person name="Cheng J.-F."/>
            <person name="Hugenholtz P."/>
            <person name="Woyke T."/>
            <person name="Wu D."/>
            <person name="Pukall R."/>
            <person name="Steenblock K."/>
            <person name="Schneider S."/>
            <person name="Klenk H.-P."/>
            <person name="Eisen J.A."/>
        </authorList>
    </citation>
    <scope>NUCLEOTIDE SEQUENCE [LARGE SCALE GENOMIC DNA]</scope>
    <source>
        <strain evidence="4">DSM 14684 / CIP 108061 / JCM 11494 / NBRC 100937 / ID131577</strain>
    </source>
</reference>
<dbReference type="KEGG" id="cwo:Cwoe_0668"/>
<evidence type="ECO:0000256" key="2">
    <source>
        <dbReference type="ARBA" id="ARBA00023002"/>
    </source>
</evidence>
<dbReference type="Pfam" id="PF13561">
    <property type="entry name" value="adh_short_C2"/>
    <property type="match status" value="1"/>
</dbReference>